<dbReference type="SUPFAM" id="SSF56112">
    <property type="entry name" value="Protein kinase-like (PK-like)"/>
    <property type="match status" value="1"/>
</dbReference>
<dbReference type="HOGENOM" id="CLU_000288_7_34_1"/>
<dbReference type="InterPro" id="IPR000719">
    <property type="entry name" value="Prot_kinase_dom"/>
</dbReference>
<feature type="non-terminal residue" evidence="2">
    <location>
        <position position="1"/>
    </location>
</feature>
<dbReference type="GO" id="GO:0005524">
    <property type="term" value="F:ATP binding"/>
    <property type="evidence" value="ECO:0007669"/>
    <property type="project" value="InterPro"/>
</dbReference>
<dbReference type="AlphaFoldDB" id="U9USG2"/>
<dbReference type="Pfam" id="PF07714">
    <property type="entry name" value="PK_Tyr_Ser-Thr"/>
    <property type="match status" value="1"/>
</dbReference>
<dbReference type="EMBL" id="KI274859">
    <property type="protein sequence ID" value="ESA23325.1"/>
    <property type="molecule type" value="Genomic_DNA"/>
</dbReference>
<gene>
    <name evidence="2" type="ORF">GLOINDRAFT_15556</name>
</gene>
<sequence>STSTVPILYLSWWDTYNQCIVCDLRLEFKSNCQKWCSNCFIIYTGCRYCLTTNVIFGYIDQSQCKKCKRVITIDITGSCNIDEFLYLTRVNIINDYQSVDYFNINKISNPSDIYSLIKKFNYFSSKPKIEWISYSQIENFTKIAEGGYGKIYKASINGYIVAVKEILNSQVSSKCFLNEIKSLYQCYDDKFEYIIKCHGITKNPITREFMFIMKYANGGNLHDYLRENFTKITWKKKLYILWRISDGLQTIHEKDFIHRDFHSGNILIEIIENELCNIEQYLIGDLGLSQPANNTLSSSEIYGVISYVSPEIFKGATFSKASDIYSMGMIMWELTTGCRPFSNVKHDHGLVYQILDGKRPKITDETPEDFANLIKKCWNSDPKKRPSAKKFCECLNSWSNMDKDINQFNQAEEIRLELTKSKSIGPEFNGTTHSEAIYTSRSLGSFISKFLTPLKQEYVTKEFEFDIDDIQRTSGDFIIQNSRDQHILNTSKPQSKAINLLGKRNIDETHVNRKHIKISNEINTESQE</sequence>
<dbReference type="VEuPathDB" id="FungiDB:RhiirFUN_012779"/>
<dbReference type="eggNOG" id="KOG0192">
    <property type="taxonomic scope" value="Eukaryota"/>
</dbReference>
<dbReference type="PROSITE" id="PS50011">
    <property type="entry name" value="PROTEIN_KINASE_DOM"/>
    <property type="match status" value="1"/>
</dbReference>
<protein>
    <recommendedName>
        <fullName evidence="1">Protein kinase domain-containing protein</fullName>
    </recommendedName>
</protein>
<dbReference type="InterPro" id="IPR051681">
    <property type="entry name" value="Ser/Thr_Kinases-Pseudokinases"/>
</dbReference>
<accession>U9USG2</accession>
<evidence type="ECO:0000259" key="1">
    <source>
        <dbReference type="PROSITE" id="PS50011"/>
    </source>
</evidence>
<dbReference type="PRINTS" id="PR00109">
    <property type="entry name" value="TYRKINASE"/>
</dbReference>
<dbReference type="InterPro" id="IPR001245">
    <property type="entry name" value="Ser-Thr/Tyr_kinase_cat_dom"/>
</dbReference>
<name>U9USG2_RHIID</name>
<dbReference type="Gene3D" id="1.10.510.10">
    <property type="entry name" value="Transferase(Phosphotransferase) domain 1"/>
    <property type="match status" value="1"/>
</dbReference>
<reference evidence="2" key="1">
    <citation type="submission" date="2013-07" db="EMBL/GenBank/DDBJ databases">
        <title>The genome of an arbuscular mycorrhizal fungus provides insights into the evolution of the oldest plant symbiosis.</title>
        <authorList>
            <consortium name="DOE Joint Genome Institute"/>
            <person name="Tisserant E."/>
            <person name="Malbreil M."/>
            <person name="Kuo A."/>
            <person name="Kohler A."/>
            <person name="Symeonidi A."/>
            <person name="Balestrini R."/>
            <person name="Charron P."/>
            <person name="Duensing N."/>
            <person name="Frei-dit-Frey N."/>
            <person name="Gianinazzi-Pearson V."/>
            <person name="Gilbert B."/>
            <person name="Handa Y."/>
            <person name="Hijri M."/>
            <person name="Kaul R."/>
            <person name="Kawaguchi M."/>
            <person name="Krajinski F."/>
            <person name="Lammers P."/>
            <person name="Lapierre D."/>
            <person name="Masclaux F.G."/>
            <person name="Murat C."/>
            <person name="Morin E."/>
            <person name="Ndikumana S."/>
            <person name="Pagni M."/>
            <person name="Petitpierre D."/>
            <person name="Requena N."/>
            <person name="Rosikiewicz P."/>
            <person name="Riley R."/>
            <person name="Saito K."/>
            <person name="San Clemente H."/>
            <person name="Shapiro H."/>
            <person name="van Tuinen D."/>
            <person name="Becard G."/>
            <person name="Bonfante P."/>
            <person name="Paszkowski U."/>
            <person name="Shachar-Hill Y."/>
            <person name="Young J.P."/>
            <person name="Sanders I.R."/>
            <person name="Henrissat B."/>
            <person name="Rensing S.A."/>
            <person name="Grigoriev I.V."/>
            <person name="Corradi N."/>
            <person name="Roux C."/>
            <person name="Martin F."/>
        </authorList>
    </citation>
    <scope>NUCLEOTIDE SEQUENCE</scope>
    <source>
        <strain evidence="2">DAOM 197198</strain>
    </source>
</reference>
<proteinExistence type="predicted"/>
<organism evidence="2">
    <name type="scientific">Rhizophagus irregularis (strain DAOM 181602 / DAOM 197198 / MUCL 43194)</name>
    <name type="common">Arbuscular mycorrhizal fungus</name>
    <name type="synonym">Glomus intraradices</name>
    <dbReference type="NCBI Taxonomy" id="747089"/>
    <lineage>
        <taxon>Eukaryota</taxon>
        <taxon>Fungi</taxon>
        <taxon>Fungi incertae sedis</taxon>
        <taxon>Mucoromycota</taxon>
        <taxon>Glomeromycotina</taxon>
        <taxon>Glomeromycetes</taxon>
        <taxon>Glomerales</taxon>
        <taxon>Glomeraceae</taxon>
        <taxon>Rhizophagus</taxon>
    </lineage>
</organism>
<dbReference type="PANTHER" id="PTHR44329">
    <property type="entry name" value="SERINE/THREONINE-PROTEIN KINASE TNNI3K-RELATED"/>
    <property type="match status" value="1"/>
</dbReference>
<dbReference type="InterPro" id="IPR011009">
    <property type="entry name" value="Kinase-like_dom_sf"/>
</dbReference>
<feature type="domain" description="Protein kinase" evidence="1">
    <location>
        <begin position="137"/>
        <end position="399"/>
    </location>
</feature>
<evidence type="ECO:0000313" key="2">
    <source>
        <dbReference type="EMBL" id="ESA23325.1"/>
    </source>
</evidence>
<dbReference type="GO" id="GO:0004674">
    <property type="term" value="F:protein serine/threonine kinase activity"/>
    <property type="evidence" value="ECO:0007669"/>
    <property type="project" value="TreeGrafter"/>
</dbReference>